<comment type="similarity">
    <text evidence="1">Belongs to the PPR family. PCMP-H subfamily.</text>
</comment>
<evidence type="ECO:0000313" key="6">
    <source>
        <dbReference type="Proteomes" id="UP000813463"/>
    </source>
</evidence>
<accession>A0A9R0JTS1</accession>
<dbReference type="FunFam" id="1.25.40.10:FF:000378">
    <property type="entry name" value="Pentatricopeptide repeat-containing protein mitochondrial"/>
    <property type="match status" value="1"/>
</dbReference>
<dbReference type="PROSITE" id="PS51375">
    <property type="entry name" value="PPR"/>
    <property type="match status" value="5"/>
</dbReference>
<protein>
    <submittedName>
        <fullName evidence="7">Pentatricopeptide repeat-containing protein At5g04780, mitochondrial</fullName>
    </submittedName>
</protein>
<dbReference type="Pfam" id="PF20431">
    <property type="entry name" value="E_motif"/>
    <property type="match status" value="1"/>
</dbReference>
<dbReference type="GO" id="GO:0009451">
    <property type="term" value="P:RNA modification"/>
    <property type="evidence" value="ECO:0007669"/>
    <property type="project" value="InterPro"/>
</dbReference>
<dbReference type="InterPro" id="IPR011990">
    <property type="entry name" value="TPR-like_helical_dom_sf"/>
</dbReference>
<dbReference type="InterPro" id="IPR002885">
    <property type="entry name" value="PPR_rpt"/>
</dbReference>
<dbReference type="Pfam" id="PF01535">
    <property type="entry name" value="PPR"/>
    <property type="match status" value="5"/>
</dbReference>
<proteinExistence type="inferred from homology"/>
<evidence type="ECO:0000256" key="3">
    <source>
        <dbReference type="ARBA" id="ARBA00022946"/>
    </source>
</evidence>
<feature type="repeat" description="PPR" evidence="4">
    <location>
        <begin position="37"/>
        <end position="67"/>
    </location>
</feature>
<dbReference type="FunFam" id="1.25.40.10:FF:000227">
    <property type="entry name" value="Pentatricopeptide repeat-containing protein At3g13880"/>
    <property type="match status" value="1"/>
</dbReference>
<gene>
    <name evidence="7" type="primary">LOC110786099</name>
</gene>
<dbReference type="Proteomes" id="UP000813463">
    <property type="component" value="Chromosome 3"/>
</dbReference>
<name>A0A9R0JTS1_SPIOL</name>
<dbReference type="GO" id="GO:0008270">
    <property type="term" value="F:zinc ion binding"/>
    <property type="evidence" value="ECO:0007669"/>
    <property type="project" value="InterPro"/>
</dbReference>
<dbReference type="FunFam" id="1.25.40.10:FF:000488">
    <property type="entry name" value="Pentatricopeptide repeat-containing protein, mitochondrial"/>
    <property type="match status" value="1"/>
</dbReference>
<dbReference type="InterPro" id="IPR046849">
    <property type="entry name" value="E2_motif"/>
</dbReference>
<dbReference type="OrthoDB" id="1877836at2759"/>
<evidence type="ECO:0000256" key="2">
    <source>
        <dbReference type="ARBA" id="ARBA00022737"/>
    </source>
</evidence>
<dbReference type="Pfam" id="PF13041">
    <property type="entry name" value="PPR_2"/>
    <property type="match status" value="2"/>
</dbReference>
<feature type="repeat" description="PPR" evidence="4">
    <location>
        <begin position="68"/>
        <end position="102"/>
    </location>
</feature>
<feature type="repeat" description="PPR" evidence="4">
    <location>
        <begin position="272"/>
        <end position="306"/>
    </location>
</feature>
<reference evidence="6" key="1">
    <citation type="journal article" date="2021" name="Nat. Commun.">
        <title>Genomic analyses provide insights into spinach domestication and the genetic basis of agronomic traits.</title>
        <authorList>
            <person name="Cai X."/>
            <person name="Sun X."/>
            <person name="Xu C."/>
            <person name="Sun H."/>
            <person name="Wang X."/>
            <person name="Ge C."/>
            <person name="Zhang Z."/>
            <person name="Wang Q."/>
            <person name="Fei Z."/>
            <person name="Jiao C."/>
            <person name="Wang Q."/>
        </authorList>
    </citation>
    <scope>NUCLEOTIDE SEQUENCE [LARGE SCALE GENOMIC DNA]</scope>
    <source>
        <strain evidence="6">cv. Varoflay</strain>
    </source>
</reference>
<dbReference type="Gene3D" id="1.25.40.10">
    <property type="entry name" value="Tetratricopeptide repeat domain"/>
    <property type="match status" value="3"/>
</dbReference>
<dbReference type="RefSeq" id="XP_021846308.1">
    <property type="nucleotide sequence ID" value="XM_021990616.2"/>
</dbReference>
<dbReference type="AlphaFoldDB" id="A0A9R0JTS1"/>
<dbReference type="Pfam" id="PF20430">
    <property type="entry name" value="Eplus_motif"/>
    <property type="match status" value="1"/>
</dbReference>
<feature type="repeat" description="PPR" evidence="4">
    <location>
        <begin position="307"/>
        <end position="337"/>
    </location>
</feature>
<evidence type="ECO:0000256" key="4">
    <source>
        <dbReference type="PROSITE-ProRule" id="PRU00708"/>
    </source>
</evidence>
<dbReference type="Pfam" id="PF14432">
    <property type="entry name" value="DYW_deaminase"/>
    <property type="match status" value="1"/>
</dbReference>
<dbReference type="InterPro" id="IPR032867">
    <property type="entry name" value="DYW_dom"/>
</dbReference>
<dbReference type="PANTHER" id="PTHR47926">
    <property type="entry name" value="PENTATRICOPEPTIDE REPEAT-CONTAINING PROTEIN"/>
    <property type="match status" value="1"/>
</dbReference>
<keyword evidence="2" id="KW-0677">Repeat</keyword>
<evidence type="ECO:0000313" key="7">
    <source>
        <dbReference type="RefSeq" id="XP_021846308.1"/>
    </source>
</evidence>
<dbReference type="KEGG" id="soe:110786099"/>
<dbReference type="GO" id="GO:0003723">
    <property type="term" value="F:RNA binding"/>
    <property type="evidence" value="ECO:0007669"/>
    <property type="project" value="InterPro"/>
</dbReference>
<keyword evidence="6" id="KW-1185">Reference proteome</keyword>
<dbReference type="PANTHER" id="PTHR47926:SF542">
    <property type="entry name" value="PENTATRICOPEPTIDE REPEAT-CONTAINING PROTEIN"/>
    <property type="match status" value="1"/>
</dbReference>
<dbReference type="InterPro" id="IPR046848">
    <property type="entry name" value="E_motif"/>
</dbReference>
<evidence type="ECO:0000256" key="1">
    <source>
        <dbReference type="ARBA" id="ARBA00006643"/>
    </source>
</evidence>
<dbReference type="InterPro" id="IPR046960">
    <property type="entry name" value="PPR_At4g14850-like_plant"/>
</dbReference>
<organism evidence="6 7">
    <name type="scientific">Spinacia oleracea</name>
    <name type="common">Spinach</name>
    <dbReference type="NCBI Taxonomy" id="3562"/>
    <lineage>
        <taxon>Eukaryota</taxon>
        <taxon>Viridiplantae</taxon>
        <taxon>Streptophyta</taxon>
        <taxon>Embryophyta</taxon>
        <taxon>Tracheophyta</taxon>
        <taxon>Spermatophyta</taxon>
        <taxon>Magnoliopsida</taxon>
        <taxon>eudicotyledons</taxon>
        <taxon>Gunneridae</taxon>
        <taxon>Pentapetalae</taxon>
        <taxon>Caryophyllales</taxon>
        <taxon>Chenopodiaceae</taxon>
        <taxon>Chenopodioideae</taxon>
        <taxon>Anserineae</taxon>
        <taxon>Spinacia</taxon>
    </lineage>
</organism>
<feature type="repeat" description="PPR" evidence="4">
    <location>
        <begin position="169"/>
        <end position="203"/>
    </location>
</feature>
<reference evidence="7" key="2">
    <citation type="submission" date="2025-08" db="UniProtKB">
        <authorList>
            <consortium name="RefSeq"/>
        </authorList>
    </citation>
    <scope>IDENTIFICATION</scope>
    <source>
        <tissue evidence="7">Leaf</tissue>
    </source>
</reference>
<feature type="domain" description="DYW" evidence="5">
    <location>
        <begin position="488"/>
        <end position="579"/>
    </location>
</feature>
<dbReference type="NCBIfam" id="TIGR00756">
    <property type="entry name" value="PPR"/>
    <property type="match status" value="5"/>
</dbReference>
<sequence>MAATYLQNLLQYCARNSLIAEGKACHAQIIRSASWVDTLTSNMIINMYCKCALLDTARKVFDKMPERSLVSWNTVIGAYTQNGRSDEALSLFVGMQREECPMSEFTVSSVLCACAAKSAIFECRQLHTFAVKNGMDSNVYVGTALIDVYSKCGFMKEASWVFESLEEKSDVTWSSMMAGYARNELYEEALRLYHRGQMVGIEQNKFTLSSILSACAGLGGLSEGNQVHATLVKAGFGASIFVASSLIDMYAKCGAIKEAYTVFSDQEIRNRNVVLWNAMISGFSRHGRCLEGMILFEKMKQTGFSPNEVTYLSILSACGHMGLVEEGRKYFNLMVREHNITQSVLHYSCLVDIFGRAGFIQDAYDVIKTMPFEATASMWGSLLASCRNFKNLELAEVAAKHLFELEPSNGGNHVLLSNIYAANKNWEKVAESRQLLKESEAVKDRGKSWIEIKGKVHKFMVGEREHPKITEIYLKLDKLMEEMERLDYKVEMENDLHDVDENNKVMLLRHHSEKLAFTFGVISLPAGAPVRIMKNLRICGDCHNFMKFASTITKREIIVRDLNRFHHFSNGSCSCGDFW</sequence>
<dbReference type="GeneID" id="110786099"/>
<evidence type="ECO:0000259" key="5">
    <source>
        <dbReference type="Pfam" id="PF14432"/>
    </source>
</evidence>
<keyword evidence="3" id="KW-0809">Transit peptide</keyword>